<evidence type="ECO:0000313" key="8">
    <source>
        <dbReference type="Proteomes" id="UP000249725"/>
    </source>
</evidence>
<dbReference type="Proteomes" id="UP000249725">
    <property type="component" value="Unassembled WGS sequence"/>
</dbReference>
<dbReference type="RefSeq" id="WP_111513218.1">
    <property type="nucleotide sequence ID" value="NZ_QFYR01000001.1"/>
</dbReference>
<protein>
    <submittedName>
        <fullName evidence="7">Lipid A biosynthesis acyltransferase</fullName>
    </submittedName>
</protein>
<name>A0A328APF5_9CAUL</name>
<evidence type="ECO:0000313" key="7">
    <source>
        <dbReference type="EMBL" id="RAK56840.1"/>
    </source>
</evidence>
<evidence type="ECO:0000256" key="5">
    <source>
        <dbReference type="ARBA" id="ARBA00023136"/>
    </source>
</evidence>
<gene>
    <name evidence="7" type="ORF">DJ018_02395</name>
</gene>
<keyword evidence="8" id="KW-1185">Reference proteome</keyword>
<dbReference type="GO" id="GO:0016746">
    <property type="term" value="F:acyltransferase activity"/>
    <property type="evidence" value="ECO:0007669"/>
    <property type="project" value="UniProtKB-KW"/>
</dbReference>
<proteinExistence type="predicted"/>
<dbReference type="OrthoDB" id="9801955at2"/>
<keyword evidence="6 7" id="KW-0012">Acyltransferase</keyword>
<sequence length="306" mass="34072">MAQPKPSFGQDLAWRLEALGFDLLTGLARLFPIDSVSDFGAWLFAWLGPMTSAHRVADTNLRIAFPDASDAEIASLLAEQWRHLGRWAAEFPILDRIANDPGRIEVVGAERLEAIADGAGPVVFISGHFSSFELMPAVILRAGVPCQVTYRATNNPYVDERIRAARFRYGVRLFAPKGTDGARELMRALSRGESVALMNDQKFNGGIAAPLFGVTAHTAPGPSTFALRYGVPIQPMSVERLHKARFRVIVHSPFHLESTGDRNADIEAGVRRINAFIEDCVRARPPEWFWVHKRWPNEIYKKRKAA</sequence>
<dbReference type="Pfam" id="PF03279">
    <property type="entry name" value="Lip_A_acyltrans"/>
    <property type="match status" value="1"/>
</dbReference>
<evidence type="ECO:0000256" key="6">
    <source>
        <dbReference type="ARBA" id="ARBA00023315"/>
    </source>
</evidence>
<evidence type="ECO:0000256" key="4">
    <source>
        <dbReference type="ARBA" id="ARBA00022679"/>
    </source>
</evidence>
<evidence type="ECO:0000256" key="2">
    <source>
        <dbReference type="ARBA" id="ARBA00022475"/>
    </source>
</evidence>
<dbReference type="GO" id="GO:0005886">
    <property type="term" value="C:plasma membrane"/>
    <property type="evidence" value="ECO:0007669"/>
    <property type="project" value="UniProtKB-SubCell"/>
</dbReference>
<dbReference type="GO" id="GO:0009247">
    <property type="term" value="P:glycolipid biosynthetic process"/>
    <property type="evidence" value="ECO:0007669"/>
    <property type="project" value="UniProtKB-ARBA"/>
</dbReference>
<evidence type="ECO:0000256" key="3">
    <source>
        <dbReference type="ARBA" id="ARBA00022519"/>
    </source>
</evidence>
<accession>A0A328APF5</accession>
<keyword evidence="2" id="KW-1003">Cell membrane</keyword>
<dbReference type="PANTHER" id="PTHR30606:SF9">
    <property type="entry name" value="LIPID A BIOSYNTHESIS LAUROYLTRANSFERASE"/>
    <property type="match status" value="1"/>
</dbReference>
<dbReference type="PANTHER" id="PTHR30606">
    <property type="entry name" value="LIPID A BIOSYNTHESIS LAUROYL ACYLTRANSFERASE"/>
    <property type="match status" value="1"/>
</dbReference>
<dbReference type="CDD" id="cd07984">
    <property type="entry name" value="LPLAT_LABLAT-like"/>
    <property type="match status" value="1"/>
</dbReference>
<comment type="caution">
    <text evidence="7">The sequence shown here is derived from an EMBL/GenBank/DDBJ whole genome shotgun (WGS) entry which is preliminary data.</text>
</comment>
<dbReference type="InterPro" id="IPR004960">
    <property type="entry name" value="LipA_acyltrans"/>
</dbReference>
<keyword evidence="3" id="KW-0997">Cell inner membrane</keyword>
<comment type="subcellular location">
    <subcellularLocation>
        <location evidence="1">Cell inner membrane</location>
    </subcellularLocation>
</comment>
<keyword evidence="4 7" id="KW-0808">Transferase</keyword>
<organism evidence="7 8">
    <name type="scientific">Phenylobacterium deserti</name>
    <dbReference type="NCBI Taxonomy" id="1914756"/>
    <lineage>
        <taxon>Bacteria</taxon>
        <taxon>Pseudomonadati</taxon>
        <taxon>Pseudomonadota</taxon>
        <taxon>Alphaproteobacteria</taxon>
        <taxon>Caulobacterales</taxon>
        <taxon>Caulobacteraceae</taxon>
        <taxon>Phenylobacterium</taxon>
    </lineage>
</organism>
<keyword evidence="5" id="KW-0472">Membrane</keyword>
<evidence type="ECO:0000256" key="1">
    <source>
        <dbReference type="ARBA" id="ARBA00004533"/>
    </source>
</evidence>
<reference evidence="8" key="1">
    <citation type="submission" date="2018-05" db="EMBL/GenBank/DDBJ databases">
        <authorList>
            <person name="Li X."/>
        </authorList>
    </citation>
    <scope>NUCLEOTIDE SEQUENCE [LARGE SCALE GENOMIC DNA]</scope>
    <source>
        <strain evidence="8">YIM 73061</strain>
    </source>
</reference>
<dbReference type="AlphaFoldDB" id="A0A328APF5"/>
<dbReference type="EMBL" id="QFYR01000001">
    <property type="protein sequence ID" value="RAK56840.1"/>
    <property type="molecule type" value="Genomic_DNA"/>
</dbReference>